<accession>A0A409Y3A6</accession>
<gene>
    <name evidence="1" type="ORF">CVT26_002418</name>
</gene>
<dbReference type="AlphaFoldDB" id="A0A409Y3A6"/>
<dbReference type="STRING" id="231916.A0A409Y3A6"/>
<evidence type="ECO:0000313" key="2">
    <source>
        <dbReference type="Proteomes" id="UP000284706"/>
    </source>
</evidence>
<dbReference type="Proteomes" id="UP000284706">
    <property type="component" value="Unassembled WGS sequence"/>
</dbReference>
<organism evidence="1 2">
    <name type="scientific">Gymnopilus dilepis</name>
    <dbReference type="NCBI Taxonomy" id="231916"/>
    <lineage>
        <taxon>Eukaryota</taxon>
        <taxon>Fungi</taxon>
        <taxon>Dikarya</taxon>
        <taxon>Basidiomycota</taxon>
        <taxon>Agaricomycotina</taxon>
        <taxon>Agaricomycetes</taxon>
        <taxon>Agaricomycetidae</taxon>
        <taxon>Agaricales</taxon>
        <taxon>Agaricineae</taxon>
        <taxon>Hymenogastraceae</taxon>
        <taxon>Gymnopilus</taxon>
    </lineage>
</organism>
<name>A0A409Y3A6_9AGAR</name>
<reference evidence="1 2" key="1">
    <citation type="journal article" date="2018" name="Evol. Lett.">
        <title>Horizontal gene cluster transfer increased hallucinogenic mushroom diversity.</title>
        <authorList>
            <person name="Reynolds H.T."/>
            <person name="Vijayakumar V."/>
            <person name="Gluck-Thaler E."/>
            <person name="Korotkin H.B."/>
            <person name="Matheny P.B."/>
            <person name="Slot J.C."/>
        </authorList>
    </citation>
    <scope>NUCLEOTIDE SEQUENCE [LARGE SCALE GENOMIC DNA]</scope>
    <source>
        <strain evidence="1 2">SRW20</strain>
    </source>
</reference>
<comment type="caution">
    <text evidence="1">The sequence shown here is derived from an EMBL/GenBank/DDBJ whole genome shotgun (WGS) entry which is preliminary data.</text>
</comment>
<dbReference type="EMBL" id="NHYE01001229">
    <property type="protein sequence ID" value="PPQ97534.1"/>
    <property type="molecule type" value="Genomic_DNA"/>
</dbReference>
<proteinExistence type="predicted"/>
<keyword evidence="2" id="KW-1185">Reference proteome</keyword>
<protein>
    <submittedName>
        <fullName evidence="1">Uncharacterized protein</fullName>
    </submittedName>
</protein>
<evidence type="ECO:0000313" key="1">
    <source>
        <dbReference type="EMBL" id="PPQ97534.1"/>
    </source>
</evidence>
<dbReference type="InParanoid" id="A0A409Y3A6"/>
<dbReference type="OrthoDB" id="5577714at2759"/>
<sequence>MCGKSENIGRKDNPVVIVDFNYQSQDIPIGVEITREAFLTALGMPTVPSLSLPVQGLSLTGVTSESTLERINRYIQDDKEDQLGLRVQMGEYDKEFIRTLGQTIDEAEYLLDQIPPPSPDDDELVKKLRKRLEDFLSELRKGAEGVMHS</sequence>